<dbReference type="AlphaFoldDB" id="A0A075GCC1"/>
<feature type="transmembrane region" description="Helical" evidence="2">
    <location>
        <begin position="16"/>
        <end position="38"/>
    </location>
</feature>
<dbReference type="EMBL" id="KF900570">
    <property type="protein sequence ID" value="AIE99686.1"/>
    <property type="molecule type" value="Genomic_DNA"/>
</dbReference>
<proteinExistence type="predicted"/>
<evidence type="ECO:0000313" key="3">
    <source>
        <dbReference type="EMBL" id="AIE99686.1"/>
    </source>
</evidence>
<feature type="region of interest" description="Disordered" evidence="1">
    <location>
        <begin position="89"/>
        <end position="112"/>
    </location>
</feature>
<protein>
    <submittedName>
        <fullName evidence="3">Uncharacterized protein</fullName>
    </submittedName>
</protein>
<feature type="compositionally biased region" description="Polar residues" evidence="1">
    <location>
        <begin position="92"/>
        <end position="106"/>
    </location>
</feature>
<organism evidence="3">
    <name type="scientific">uncultured marine group II/III euryarchaeote KM3_115_D07</name>
    <dbReference type="NCBI Taxonomy" id="1457856"/>
    <lineage>
        <taxon>Archaea</taxon>
        <taxon>Methanobacteriati</taxon>
        <taxon>Methanobacteriota</taxon>
        <taxon>environmental samples</taxon>
    </lineage>
</organism>
<reference evidence="3" key="1">
    <citation type="journal article" date="2014" name="Genome Biol. Evol.">
        <title>Pangenome evidence for extensive interdomain horizontal transfer affecting lineage core and shell genes in uncultured planktonic thaumarchaeota and euryarchaeota.</title>
        <authorList>
            <person name="Deschamps P."/>
            <person name="Zivanovic Y."/>
            <person name="Moreira D."/>
            <person name="Rodriguez-Valera F."/>
            <person name="Lopez-Garcia P."/>
        </authorList>
    </citation>
    <scope>NUCLEOTIDE SEQUENCE</scope>
</reference>
<keyword evidence="2" id="KW-0812">Transmembrane</keyword>
<sequence length="112" mass="11946">MTVVYAPSILMGGDEFVLWLVAAAITVGLILVAGWQVWIHSQLDARIAACDPGLLSSVSHKVETSTDAPVGSVVVPYVPVQLVPLNVLNNPTGTHQPQLESNQQPLLNEPKL</sequence>
<name>A0A075GCC1_9EURY</name>
<keyword evidence="2" id="KW-0472">Membrane</keyword>
<accession>A0A075GCC1</accession>
<evidence type="ECO:0000256" key="2">
    <source>
        <dbReference type="SAM" id="Phobius"/>
    </source>
</evidence>
<keyword evidence="2" id="KW-1133">Transmembrane helix</keyword>
<evidence type="ECO:0000256" key="1">
    <source>
        <dbReference type="SAM" id="MobiDB-lite"/>
    </source>
</evidence>